<dbReference type="EMBL" id="JAUSRG010000003">
    <property type="protein sequence ID" value="MDP9904832.1"/>
    <property type="molecule type" value="Genomic_DNA"/>
</dbReference>
<evidence type="ECO:0000313" key="3">
    <source>
        <dbReference type="Proteomes" id="UP001230951"/>
    </source>
</evidence>
<protein>
    <submittedName>
        <fullName evidence="1">Uncharacterized protein</fullName>
    </submittedName>
</protein>
<dbReference type="EMBL" id="JAUSTF010000004">
    <property type="protein sequence ID" value="MDQ0180739.1"/>
    <property type="molecule type" value="Genomic_DNA"/>
</dbReference>
<reference evidence="1 3" key="1">
    <citation type="submission" date="2023-07" db="EMBL/GenBank/DDBJ databases">
        <title>Sorghum-associated microbial communities from plants grown in Nebraska, USA.</title>
        <authorList>
            <person name="Schachtman D."/>
        </authorList>
    </citation>
    <scope>NUCLEOTIDE SEQUENCE</scope>
    <source>
        <strain evidence="1">DS1006</strain>
        <strain evidence="2 3">DS1016</strain>
    </source>
</reference>
<keyword evidence="3" id="KW-1185">Reference proteome</keyword>
<proteinExistence type="predicted"/>
<sequence length="73" mass="7733">MSTATIENNEIHLSFASVDEVHAGLDEAVSTLIEAAAEDGRCGILVTRREPGSYTVALDESVPFGQTREVLAA</sequence>
<accession>A0AAW8DGN5</accession>
<name>A0AAW8DGN5_9MICC</name>
<dbReference type="AlphaFoldDB" id="A0AAW8DGN5"/>
<organism evidence="1 4">
    <name type="scientific">Arthrobacter bambusae</name>
    <dbReference type="NCBI Taxonomy" id="1338426"/>
    <lineage>
        <taxon>Bacteria</taxon>
        <taxon>Bacillati</taxon>
        <taxon>Actinomycetota</taxon>
        <taxon>Actinomycetes</taxon>
        <taxon>Micrococcales</taxon>
        <taxon>Micrococcaceae</taxon>
        <taxon>Arthrobacter</taxon>
    </lineage>
</organism>
<evidence type="ECO:0000313" key="2">
    <source>
        <dbReference type="EMBL" id="MDQ0180739.1"/>
    </source>
</evidence>
<dbReference type="Proteomes" id="UP001230951">
    <property type="component" value="Unassembled WGS sequence"/>
</dbReference>
<evidence type="ECO:0000313" key="4">
    <source>
        <dbReference type="Proteomes" id="UP001242995"/>
    </source>
</evidence>
<dbReference type="Proteomes" id="UP001242995">
    <property type="component" value="Unassembled WGS sequence"/>
</dbReference>
<gene>
    <name evidence="1" type="ORF">J2S90_001787</name>
    <name evidence="2" type="ORF">J2S93_002166</name>
</gene>
<comment type="caution">
    <text evidence="1">The sequence shown here is derived from an EMBL/GenBank/DDBJ whole genome shotgun (WGS) entry which is preliminary data.</text>
</comment>
<dbReference type="RefSeq" id="WP_059388456.1">
    <property type="nucleotide sequence ID" value="NZ_JAHHZS010000002.1"/>
</dbReference>
<evidence type="ECO:0000313" key="1">
    <source>
        <dbReference type="EMBL" id="MDP9904832.1"/>
    </source>
</evidence>